<dbReference type="RefSeq" id="XP_067489070.1">
    <property type="nucleotide sequence ID" value="XM_067637567.1"/>
</dbReference>
<reference evidence="2 3" key="1">
    <citation type="submission" date="2019-01" db="EMBL/GenBank/DDBJ databases">
        <title>Intercellular communication is required for trap formation in the nematode-trapping fungus Duddingtonia flagrans.</title>
        <authorList>
            <person name="Youssar L."/>
            <person name="Wernet V."/>
            <person name="Hensel N."/>
            <person name="Hildebrandt H.-G."/>
            <person name="Fischer R."/>
        </authorList>
    </citation>
    <scope>NUCLEOTIDE SEQUENCE [LARGE SCALE GENOMIC DNA]</scope>
    <source>
        <strain evidence="2 3">CBS H-5679</strain>
    </source>
</reference>
<dbReference type="EMBL" id="SAEB01000009">
    <property type="protein sequence ID" value="RVD83526.1"/>
    <property type="molecule type" value="Genomic_DNA"/>
</dbReference>
<sequence>MSPKRTGSATLKSRPSRSRITKSSYSTPKTTTPRKTKSRSSTNTRPDVTPSKSAPMRTRQKKKVSTSGTPISPIHDSPELSHSPPPPRPDHTTPNVNTRKLRGRMALEL</sequence>
<dbReference type="VEuPathDB" id="FungiDB:DFL_007912"/>
<evidence type="ECO:0000256" key="1">
    <source>
        <dbReference type="SAM" id="MobiDB-lite"/>
    </source>
</evidence>
<gene>
    <name evidence="2" type="ORF">DFL_007912</name>
</gene>
<dbReference type="Proteomes" id="UP000283090">
    <property type="component" value="Unassembled WGS sequence"/>
</dbReference>
<comment type="caution">
    <text evidence="2">The sequence shown here is derived from an EMBL/GenBank/DDBJ whole genome shotgun (WGS) entry which is preliminary data.</text>
</comment>
<feature type="compositionally biased region" description="Polar residues" evidence="1">
    <location>
        <begin position="1"/>
        <end position="13"/>
    </location>
</feature>
<dbReference type="GeneID" id="93590223"/>
<keyword evidence="3" id="KW-1185">Reference proteome</keyword>
<name>A0A436ZXQ3_ARTFL</name>
<evidence type="ECO:0000313" key="3">
    <source>
        <dbReference type="Proteomes" id="UP000283090"/>
    </source>
</evidence>
<organism evidence="2 3">
    <name type="scientific">Arthrobotrys flagrans</name>
    <name type="common">Nematode-trapping fungus</name>
    <name type="synonym">Trichothecium flagrans</name>
    <dbReference type="NCBI Taxonomy" id="97331"/>
    <lineage>
        <taxon>Eukaryota</taxon>
        <taxon>Fungi</taxon>
        <taxon>Dikarya</taxon>
        <taxon>Ascomycota</taxon>
        <taxon>Pezizomycotina</taxon>
        <taxon>Orbiliomycetes</taxon>
        <taxon>Orbiliales</taxon>
        <taxon>Orbiliaceae</taxon>
        <taxon>Arthrobotrys</taxon>
    </lineage>
</organism>
<accession>A0A436ZXQ3</accession>
<dbReference type="AlphaFoldDB" id="A0A436ZXQ3"/>
<feature type="compositionally biased region" description="Low complexity" evidence="1">
    <location>
        <begin position="21"/>
        <end position="31"/>
    </location>
</feature>
<evidence type="ECO:0000313" key="2">
    <source>
        <dbReference type="EMBL" id="RVD83526.1"/>
    </source>
</evidence>
<protein>
    <submittedName>
        <fullName evidence="2">Uncharacterized protein</fullName>
    </submittedName>
</protein>
<feature type="region of interest" description="Disordered" evidence="1">
    <location>
        <begin position="1"/>
        <end position="109"/>
    </location>
</feature>
<proteinExistence type="predicted"/>